<dbReference type="GO" id="GO:0005886">
    <property type="term" value="C:plasma membrane"/>
    <property type="evidence" value="ECO:0007669"/>
    <property type="project" value="TreeGrafter"/>
</dbReference>
<dbReference type="GO" id="GO:0030672">
    <property type="term" value="C:synaptic vesicle membrane"/>
    <property type="evidence" value="ECO:0007669"/>
    <property type="project" value="TreeGrafter"/>
</dbReference>
<feature type="domain" description="C2" evidence="11">
    <location>
        <begin position="127"/>
        <end position="245"/>
    </location>
</feature>
<dbReference type="eggNOG" id="KOG1028">
    <property type="taxonomic scope" value="Eukaryota"/>
</dbReference>
<dbReference type="GO" id="GO:0030424">
    <property type="term" value="C:axon"/>
    <property type="evidence" value="ECO:0007669"/>
    <property type="project" value="TreeGrafter"/>
</dbReference>
<reference evidence="12 13" key="1">
    <citation type="journal article" date="2013" name="Nat. Commun.">
        <title>Genome analysis reveals insights into physiology and longevity of the Brandt's bat Myotis brandtii.</title>
        <authorList>
            <person name="Seim I."/>
            <person name="Fang X."/>
            <person name="Xiong Z."/>
            <person name="Lobanov A.V."/>
            <person name="Huang Z."/>
            <person name="Ma S."/>
            <person name="Feng Y."/>
            <person name="Turanov A.A."/>
            <person name="Zhu Y."/>
            <person name="Lenz T.L."/>
            <person name="Gerashchenko M.V."/>
            <person name="Fan D."/>
            <person name="Hee Yim S."/>
            <person name="Yao X."/>
            <person name="Jordan D."/>
            <person name="Xiong Y."/>
            <person name="Ma Y."/>
            <person name="Lyapunov A.N."/>
            <person name="Chen G."/>
            <person name="Kulakova O.I."/>
            <person name="Sun Y."/>
            <person name="Lee S.G."/>
            <person name="Bronson R.T."/>
            <person name="Moskalev A.A."/>
            <person name="Sunyaev S.R."/>
            <person name="Zhang G."/>
            <person name="Krogh A."/>
            <person name="Wang J."/>
            <person name="Gladyshev V.N."/>
        </authorList>
    </citation>
    <scope>NUCLEOTIDE SEQUENCE [LARGE SCALE GENOMIC DNA]</scope>
</reference>
<dbReference type="PROSITE" id="PS50004">
    <property type="entry name" value="C2"/>
    <property type="match status" value="2"/>
</dbReference>
<feature type="domain" description="C2" evidence="11">
    <location>
        <begin position="338"/>
        <end position="473"/>
    </location>
</feature>
<evidence type="ECO:0000256" key="5">
    <source>
        <dbReference type="ARBA" id="ARBA00022989"/>
    </source>
</evidence>
<dbReference type="GO" id="GO:0000149">
    <property type="term" value="F:SNARE binding"/>
    <property type="evidence" value="ECO:0007669"/>
    <property type="project" value="TreeGrafter"/>
</dbReference>
<dbReference type="GO" id="GO:0005544">
    <property type="term" value="F:calcium-dependent phospholipid binding"/>
    <property type="evidence" value="ECO:0007669"/>
    <property type="project" value="TreeGrafter"/>
</dbReference>
<name>S7N398_MYOBR</name>
<dbReference type="FunFam" id="2.60.40.150:FF:000101">
    <property type="entry name" value="Synaptotagmin 13"/>
    <property type="match status" value="1"/>
</dbReference>
<evidence type="ECO:0000313" key="13">
    <source>
        <dbReference type="Proteomes" id="UP000052978"/>
    </source>
</evidence>
<gene>
    <name evidence="12" type="ORF">D623_10025489</name>
</gene>
<dbReference type="GO" id="GO:0048488">
    <property type="term" value="P:synaptic vesicle endocytosis"/>
    <property type="evidence" value="ECO:0007669"/>
    <property type="project" value="TreeGrafter"/>
</dbReference>
<dbReference type="SUPFAM" id="SSF49562">
    <property type="entry name" value="C2 domain (Calcium/lipid-binding domain, CaLB)"/>
    <property type="match status" value="3"/>
</dbReference>
<proteinExistence type="inferred from homology"/>
<dbReference type="GO" id="GO:0048791">
    <property type="term" value="P:calcium ion-regulated exocytosis of neurotransmitter"/>
    <property type="evidence" value="ECO:0007669"/>
    <property type="project" value="TreeGrafter"/>
</dbReference>
<keyword evidence="13" id="KW-1185">Reference proteome</keyword>
<evidence type="ECO:0000256" key="2">
    <source>
        <dbReference type="ARBA" id="ARBA00006996"/>
    </source>
</evidence>
<protein>
    <recommendedName>
        <fullName evidence="9">Synaptotagmin-13</fullName>
    </recommendedName>
    <alternativeName>
        <fullName evidence="10">Synaptotagmin XIII</fullName>
    </alternativeName>
</protein>
<evidence type="ECO:0000256" key="10">
    <source>
        <dbReference type="ARBA" id="ARBA00074981"/>
    </source>
</evidence>
<dbReference type="GO" id="GO:0005509">
    <property type="term" value="F:calcium ion binding"/>
    <property type="evidence" value="ECO:0007669"/>
    <property type="project" value="TreeGrafter"/>
</dbReference>
<dbReference type="Pfam" id="PF00168">
    <property type="entry name" value="C2"/>
    <property type="match status" value="2"/>
</dbReference>
<comment type="subunit">
    <text evidence="8">Interacts with NRXN1.</text>
</comment>
<evidence type="ECO:0000256" key="4">
    <source>
        <dbReference type="ARBA" id="ARBA00022737"/>
    </source>
</evidence>
<evidence type="ECO:0000256" key="7">
    <source>
        <dbReference type="ARBA" id="ARBA00058123"/>
    </source>
</evidence>
<dbReference type="FunFam" id="2.60.40.150:FF:000145">
    <property type="entry name" value="Synaptotagmin 13"/>
    <property type="match status" value="1"/>
</dbReference>
<sequence length="477" mass="52905">MSSPDLELSRSKADAQTSRQFIKKPRQLDAFNVKKSTEPVQPRAFLKFPDIYGPRPSVTAPEVINYADYTLRTTEEPAASASPQAPNDSRLKRQVTEELFILPQNGVVEDVCVMETWNPAKAASWNQAPKLHYCLQYDQQKAELFVTCLEAVTSDHDGGCDCYVQGSVANRTGSVEAQTPLKKRELHTTWEEGLVLPLAEEELPTATLTLTLRTCDRFSRHSVAGELRLGLDAVTSDHDGGCDCYVQGSVANRTGSVEAQTPLKKRELHTTWEEGLVLPLAEEELPTATLTLTLRTCDRFSRHSVAGELRLGLDGVSVPLGAAQWGELKTSIKEPSAGAGEVLLSISYLPAANRLLVVLIKAKNLHSNQSKELLGKDVSVKVTLKHQARKLKKKQTKRAKHKINPVWNEMIMFELPDDLLQASSVELEVLGQEEEGQSCVLGHCSLGLHASGSERSHWEEMLKNPRRQIAMWHQLHL</sequence>
<dbReference type="Gene3D" id="2.60.40.150">
    <property type="entry name" value="C2 domain"/>
    <property type="match status" value="3"/>
</dbReference>
<evidence type="ECO:0000313" key="12">
    <source>
        <dbReference type="EMBL" id="EPQ10500.1"/>
    </source>
</evidence>
<dbReference type="PANTHER" id="PTHR10024:SF250">
    <property type="entry name" value="SYNAPTOTAGMIN-13"/>
    <property type="match status" value="1"/>
</dbReference>
<dbReference type="Proteomes" id="UP000052978">
    <property type="component" value="Unassembled WGS sequence"/>
</dbReference>
<dbReference type="GO" id="GO:0030276">
    <property type="term" value="F:clathrin binding"/>
    <property type="evidence" value="ECO:0007669"/>
    <property type="project" value="TreeGrafter"/>
</dbReference>
<evidence type="ECO:0000256" key="3">
    <source>
        <dbReference type="ARBA" id="ARBA00022692"/>
    </source>
</evidence>
<evidence type="ECO:0000256" key="9">
    <source>
        <dbReference type="ARBA" id="ARBA00067733"/>
    </source>
</evidence>
<dbReference type="CDD" id="cd08407">
    <property type="entry name" value="C2B_Synaptotagmin-13"/>
    <property type="match status" value="1"/>
</dbReference>
<dbReference type="EMBL" id="KE163014">
    <property type="protein sequence ID" value="EPQ10500.1"/>
    <property type="molecule type" value="Genomic_DNA"/>
</dbReference>
<dbReference type="GO" id="GO:0031045">
    <property type="term" value="C:dense core granule"/>
    <property type="evidence" value="ECO:0007669"/>
    <property type="project" value="TreeGrafter"/>
</dbReference>
<dbReference type="GO" id="GO:0001786">
    <property type="term" value="F:phosphatidylserine binding"/>
    <property type="evidence" value="ECO:0007669"/>
    <property type="project" value="TreeGrafter"/>
</dbReference>
<evidence type="ECO:0000259" key="11">
    <source>
        <dbReference type="PROSITE" id="PS50004"/>
    </source>
</evidence>
<organism evidence="12 13">
    <name type="scientific">Myotis brandtii</name>
    <name type="common">Brandt's bat</name>
    <dbReference type="NCBI Taxonomy" id="109478"/>
    <lineage>
        <taxon>Eukaryota</taxon>
        <taxon>Metazoa</taxon>
        <taxon>Chordata</taxon>
        <taxon>Craniata</taxon>
        <taxon>Vertebrata</taxon>
        <taxon>Euteleostomi</taxon>
        <taxon>Mammalia</taxon>
        <taxon>Eutheria</taxon>
        <taxon>Laurasiatheria</taxon>
        <taxon>Chiroptera</taxon>
        <taxon>Yangochiroptera</taxon>
        <taxon>Vespertilionidae</taxon>
        <taxon>Myotis</taxon>
    </lineage>
</organism>
<comment type="subcellular location">
    <subcellularLocation>
        <location evidence="1">Membrane</location>
        <topology evidence="1">Single-pass membrane protein</topology>
    </subcellularLocation>
</comment>
<dbReference type="AlphaFoldDB" id="S7N398"/>
<evidence type="ECO:0000256" key="1">
    <source>
        <dbReference type="ARBA" id="ARBA00004167"/>
    </source>
</evidence>
<comment type="similarity">
    <text evidence="2">Belongs to the synaptotagmin family.</text>
</comment>
<keyword evidence="3" id="KW-0812">Transmembrane</keyword>
<dbReference type="PANTHER" id="PTHR10024">
    <property type="entry name" value="SYNAPTOTAGMIN"/>
    <property type="match status" value="1"/>
</dbReference>
<evidence type="ECO:0000256" key="6">
    <source>
        <dbReference type="ARBA" id="ARBA00023136"/>
    </source>
</evidence>
<dbReference type="InterPro" id="IPR035892">
    <property type="entry name" value="C2_domain_sf"/>
</dbReference>
<dbReference type="InterPro" id="IPR000008">
    <property type="entry name" value="C2_dom"/>
</dbReference>
<keyword evidence="5" id="KW-1133">Transmembrane helix</keyword>
<dbReference type="InterPro" id="IPR028692">
    <property type="entry name" value="Syt13_C2B"/>
</dbReference>
<accession>S7N398</accession>
<evidence type="ECO:0000256" key="8">
    <source>
        <dbReference type="ARBA" id="ARBA00065023"/>
    </source>
</evidence>
<keyword evidence="4" id="KW-0677">Repeat</keyword>
<dbReference type="SMART" id="SM00239">
    <property type="entry name" value="C2"/>
    <property type="match status" value="2"/>
</dbReference>
<comment type="function">
    <text evidence="7">May be involved in transport vesicle docking to the plasma membrane.</text>
</comment>
<keyword evidence="6" id="KW-0472">Membrane</keyword>